<name>A0A7V5PNQ2_CALAY</name>
<dbReference type="PANTHER" id="PTHR22912">
    <property type="entry name" value="DISULFIDE OXIDOREDUCTASE"/>
    <property type="match status" value="1"/>
</dbReference>
<comment type="subcellular location">
    <subcellularLocation>
        <location evidence="1">Cytoplasm</location>
    </subcellularLocation>
</comment>
<feature type="active site" description="Proton acceptor" evidence="13">
    <location>
        <position position="443"/>
    </location>
</feature>
<dbReference type="InterPro" id="IPR023753">
    <property type="entry name" value="FAD/NAD-binding_dom"/>
</dbReference>
<comment type="miscellaneous">
    <text evidence="16">The active site is a redox-active disulfide bond.</text>
</comment>
<evidence type="ECO:0000259" key="17">
    <source>
        <dbReference type="Pfam" id="PF02852"/>
    </source>
</evidence>
<feature type="domain" description="Pyridine nucleotide-disulphide oxidoreductase dimerisation" evidence="17">
    <location>
        <begin position="345"/>
        <end position="454"/>
    </location>
</feature>
<dbReference type="GO" id="GO:0005737">
    <property type="term" value="C:cytoplasm"/>
    <property type="evidence" value="ECO:0007669"/>
    <property type="project" value="UniProtKB-SubCell"/>
</dbReference>
<dbReference type="InterPro" id="IPR004099">
    <property type="entry name" value="Pyr_nucl-diS_OxRdtase_dimer"/>
</dbReference>
<evidence type="ECO:0000256" key="2">
    <source>
        <dbReference type="ARBA" id="ARBA00007532"/>
    </source>
</evidence>
<feature type="binding site" evidence="14">
    <location>
        <position position="203"/>
    </location>
    <ligand>
        <name>NAD(+)</name>
        <dbReference type="ChEBI" id="CHEBI:57540"/>
    </ligand>
</feature>
<evidence type="ECO:0000256" key="11">
    <source>
        <dbReference type="ARBA" id="ARBA00023284"/>
    </source>
</evidence>
<keyword evidence="6 16" id="KW-0285">Flavoprotein</keyword>
<feature type="binding site" evidence="14">
    <location>
        <begin position="180"/>
        <end position="187"/>
    </location>
    <ligand>
        <name>NAD(+)</name>
        <dbReference type="ChEBI" id="CHEBI:57540"/>
    </ligand>
</feature>
<evidence type="ECO:0000256" key="13">
    <source>
        <dbReference type="PIRSR" id="PIRSR000350-2"/>
    </source>
</evidence>
<feature type="disulfide bond" description="Redox-active" evidence="15">
    <location>
        <begin position="42"/>
        <end position="47"/>
    </location>
</feature>
<comment type="catalytic activity">
    <reaction evidence="12 16">
        <text>N(6)-[(R)-dihydrolipoyl]-L-lysyl-[protein] + NAD(+) = N(6)-[(R)-lipoyl]-L-lysyl-[protein] + NADH + H(+)</text>
        <dbReference type="Rhea" id="RHEA:15045"/>
        <dbReference type="Rhea" id="RHEA-COMP:10474"/>
        <dbReference type="Rhea" id="RHEA-COMP:10475"/>
        <dbReference type="ChEBI" id="CHEBI:15378"/>
        <dbReference type="ChEBI" id="CHEBI:57540"/>
        <dbReference type="ChEBI" id="CHEBI:57945"/>
        <dbReference type="ChEBI" id="CHEBI:83099"/>
        <dbReference type="ChEBI" id="CHEBI:83100"/>
        <dbReference type="EC" id="1.8.1.4"/>
    </reaction>
</comment>
<dbReference type="EMBL" id="DROD01000316">
    <property type="protein sequence ID" value="HHJ52462.1"/>
    <property type="molecule type" value="Genomic_DNA"/>
</dbReference>
<organism evidence="19">
    <name type="scientific">Caldithrix abyssi</name>
    <dbReference type="NCBI Taxonomy" id="187145"/>
    <lineage>
        <taxon>Bacteria</taxon>
        <taxon>Pseudomonadati</taxon>
        <taxon>Calditrichota</taxon>
        <taxon>Calditrichia</taxon>
        <taxon>Calditrichales</taxon>
        <taxon>Calditrichaceae</taxon>
        <taxon>Caldithrix</taxon>
    </lineage>
</organism>
<evidence type="ECO:0000256" key="12">
    <source>
        <dbReference type="ARBA" id="ARBA00049187"/>
    </source>
</evidence>
<feature type="domain" description="FAD/NAD(P)-binding" evidence="18">
    <location>
        <begin position="5"/>
        <end position="325"/>
    </location>
</feature>
<keyword evidence="14" id="KW-0547">Nucleotide-binding</keyword>
<evidence type="ECO:0000256" key="10">
    <source>
        <dbReference type="ARBA" id="ARBA00023157"/>
    </source>
</evidence>
<dbReference type="InterPro" id="IPR036188">
    <property type="entry name" value="FAD/NAD-bd_sf"/>
</dbReference>
<feature type="binding site" evidence="14">
    <location>
        <position position="51"/>
    </location>
    <ligand>
        <name>FAD</name>
        <dbReference type="ChEBI" id="CHEBI:57692"/>
    </ligand>
</feature>
<dbReference type="PANTHER" id="PTHR22912:SF217">
    <property type="entry name" value="DIHYDROLIPOYL DEHYDROGENASE"/>
    <property type="match status" value="1"/>
</dbReference>
<protein>
    <recommendedName>
        <fullName evidence="4 16">Dihydrolipoyl dehydrogenase</fullName>
        <ecNumber evidence="3 16">1.8.1.4</ecNumber>
    </recommendedName>
</protein>
<comment type="cofactor">
    <cofactor evidence="14 16">
        <name>FAD</name>
        <dbReference type="ChEBI" id="CHEBI:57692"/>
    </cofactor>
    <text evidence="14 16">Binds 1 FAD per subunit.</text>
</comment>
<dbReference type="SUPFAM" id="SSF55424">
    <property type="entry name" value="FAD/NAD-linked reductases, dimerisation (C-terminal) domain"/>
    <property type="match status" value="1"/>
</dbReference>
<proteinExistence type="inferred from homology"/>
<evidence type="ECO:0000256" key="9">
    <source>
        <dbReference type="ARBA" id="ARBA00023027"/>
    </source>
</evidence>
<dbReference type="InterPro" id="IPR050151">
    <property type="entry name" value="Class-I_Pyr_Nuc-Dis_Oxidored"/>
</dbReference>
<evidence type="ECO:0000256" key="16">
    <source>
        <dbReference type="RuleBase" id="RU003692"/>
    </source>
</evidence>
<dbReference type="Pfam" id="PF02852">
    <property type="entry name" value="Pyr_redox_dim"/>
    <property type="match status" value="1"/>
</dbReference>
<evidence type="ECO:0000256" key="5">
    <source>
        <dbReference type="ARBA" id="ARBA00022490"/>
    </source>
</evidence>
<dbReference type="Pfam" id="PF07992">
    <property type="entry name" value="Pyr_redox_2"/>
    <property type="match status" value="1"/>
</dbReference>
<dbReference type="InterPro" id="IPR012999">
    <property type="entry name" value="Pyr_OxRdtase_I_AS"/>
</dbReference>
<evidence type="ECO:0000256" key="1">
    <source>
        <dbReference type="ARBA" id="ARBA00004496"/>
    </source>
</evidence>
<dbReference type="GO" id="GO:0004148">
    <property type="term" value="F:dihydrolipoyl dehydrogenase (NADH) activity"/>
    <property type="evidence" value="ECO:0007669"/>
    <property type="project" value="UniProtKB-EC"/>
</dbReference>
<evidence type="ECO:0000313" key="19">
    <source>
        <dbReference type="EMBL" id="HHJ52462.1"/>
    </source>
</evidence>
<accession>A0A7V5PNQ2</accession>
<dbReference type="PRINTS" id="PR00368">
    <property type="entry name" value="FADPNR"/>
</dbReference>
<keyword evidence="7 14" id="KW-0274">FAD</keyword>
<dbReference type="InterPro" id="IPR001100">
    <property type="entry name" value="Pyr_nuc-diS_OxRdtase"/>
</dbReference>
<dbReference type="NCBIfam" id="TIGR01350">
    <property type="entry name" value="lipoamide_DH"/>
    <property type="match status" value="1"/>
</dbReference>
<dbReference type="PIRSF" id="PIRSF000350">
    <property type="entry name" value="Mercury_reductase_MerA"/>
    <property type="match status" value="1"/>
</dbReference>
<evidence type="ECO:0000256" key="3">
    <source>
        <dbReference type="ARBA" id="ARBA00012608"/>
    </source>
</evidence>
<dbReference type="PRINTS" id="PR00411">
    <property type="entry name" value="PNDRDTASEI"/>
</dbReference>
<dbReference type="SUPFAM" id="SSF51905">
    <property type="entry name" value="FAD/NAD(P)-binding domain"/>
    <property type="match status" value="1"/>
</dbReference>
<evidence type="ECO:0000256" key="14">
    <source>
        <dbReference type="PIRSR" id="PIRSR000350-3"/>
    </source>
</evidence>
<evidence type="ECO:0000256" key="6">
    <source>
        <dbReference type="ARBA" id="ARBA00022630"/>
    </source>
</evidence>
<gene>
    <name evidence="19" type="primary">lpdA</name>
    <name evidence="19" type="ORF">ENJ89_04650</name>
</gene>
<dbReference type="GO" id="GO:0050660">
    <property type="term" value="F:flavin adenine dinucleotide binding"/>
    <property type="evidence" value="ECO:0007669"/>
    <property type="project" value="InterPro"/>
</dbReference>
<dbReference type="EC" id="1.8.1.4" evidence="3 16"/>
<dbReference type="InterPro" id="IPR006258">
    <property type="entry name" value="Lipoamide_DH"/>
</dbReference>
<dbReference type="Proteomes" id="UP000886124">
    <property type="component" value="Unassembled WGS sequence"/>
</dbReference>
<dbReference type="InterPro" id="IPR016156">
    <property type="entry name" value="FAD/NAD-linked_Rdtase_dimer_sf"/>
</dbReference>
<feature type="binding site" evidence="14">
    <location>
        <position position="310"/>
    </location>
    <ligand>
        <name>FAD</name>
        <dbReference type="ChEBI" id="CHEBI:57692"/>
    </ligand>
</feature>
<dbReference type="FunFam" id="3.30.390.30:FF:000001">
    <property type="entry name" value="Dihydrolipoyl dehydrogenase"/>
    <property type="match status" value="1"/>
</dbReference>
<keyword evidence="8 16" id="KW-0560">Oxidoreductase</keyword>
<keyword evidence="9 14" id="KW-0520">NAD</keyword>
<comment type="similarity">
    <text evidence="2 16">Belongs to the class-I pyridine nucleotide-disulfide oxidoreductase family.</text>
</comment>
<sequence>MSQKYDLAIIGSGPGGYVAAIRAAQLKLKTAIIERDKLGGVCLNWGCIPTKALLKSAEVLEEIRQAKSYGLSVDGVRADFPAIIKRSRRVADMNSKGVEFLMKKNKIDVLYGSASFIDKHTLNIVDAQGKKQRITAQHIIIATGGRPKSIPGISIDGEKIISSRQALALEQAPESLIVVGAGAIGVEFAYFYQTMGTKVTVIEMLDSLLPQEDKEITAVLAKSFKKAGIKVHTSARLEQLVAEGEGVQAVVNVAGKKETIRAEKALMAVGVQGNVEGLELDRVQVKNERGFIPVNEWYQTNVPGIYAIGDITGPPLLAHVASHEGIVCVEKIAGVETHPIDYNSIPGCTYCQPQVASIGLTEEQAKEKGYRVKVGRFPYSASGKARAIGARDGLVKLVFDQKYGELLGAHIVGAEATELIAELGMAKALESTSAELFKTMHAHPTLSEMIMEAAGDADEMAIHI</sequence>
<keyword evidence="11 16" id="KW-0676">Redox-active center</keyword>
<dbReference type="GO" id="GO:0006103">
    <property type="term" value="P:2-oxoglutarate metabolic process"/>
    <property type="evidence" value="ECO:0007669"/>
    <property type="project" value="TreeGrafter"/>
</dbReference>
<dbReference type="Gene3D" id="3.50.50.60">
    <property type="entry name" value="FAD/NAD(P)-binding domain"/>
    <property type="match status" value="2"/>
</dbReference>
<evidence type="ECO:0000259" key="18">
    <source>
        <dbReference type="Pfam" id="PF07992"/>
    </source>
</evidence>
<comment type="caution">
    <text evidence="19">The sequence shown here is derived from an EMBL/GenBank/DDBJ whole genome shotgun (WGS) entry which is preliminary data.</text>
</comment>
<dbReference type="AlphaFoldDB" id="A0A7V5PNQ2"/>
<feature type="binding site" evidence="14">
    <location>
        <position position="270"/>
    </location>
    <ligand>
        <name>NAD(+)</name>
        <dbReference type="ChEBI" id="CHEBI:57540"/>
    </ligand>
</feature>
<reference evidence="19" key="1">
    <citation type="journal article" date="2020" name="mSystems">
        <title>Genome- and Community-Level Interaction Insights into Carbon Utilization and Element Cycling Functions of Hydrothermarchaeota in Hydrothermal Sediment.</title>
        <authorList>
            <person name="Zhou Z."/>
            <person name="Liu Y."/>
            <person name="Xu W."/>
            <person name="Pan J."/>
            <person name="Luo Z.H."/>
            <person name="Li M."/>
        </authorList>
    </citation>
    <scope>NUCLEOTIDE SEQUENCE [LARGE SCALE GENOMIC DNA]</scope>
    <source>
        <strain evidence="19">HyVt-527</strain>
    </source>
</reference>
<evidence type="ECO:0000256" key="4">
    <source>
        <dbReference type="ARBA" id="ARBA00016961"/>
    </source>
</evidence>
<evidence type="ECO:0000256" key="7">
    <source>
        <dbReference type="ARBA" id="ARBA00022827"/>
    </source>
</evidence>
<keyword evidence="5" id="KW-0963">Cytoplasm</keyword>
<dbReference type="PROSITE" id="PS00076">
    <property type="entry name" value="PYRIDINE_REDOX_1"/>
    <property type="match status" value="1"/>
</dbReference>
<keyword evidence="10" id="KW-1015">Disulfide bond</keyword>
<dbReference type="Gene3D" id="3.30.390.30">
    <property type="match status" value="1"/>
</dbReference>
<evidence type="ECO:0000256" key="15">
    <source>
        <dbReference type="PIRSR" id="PIRSR000350-4"/>
    </source>
</evidence>
<evidence type="ECO:0000256" key="8">
    <source>
        <dbReference type="ARBA" id="ARBA00023002"/>
    </source>
</evidence>